<dbReference type="Gene3D" id="3.90.1640.10">
    <property type="entry name" value="inorganic pyrophosphatase (n-terminal core)"/>
    <property type="match status" value="1"/>
</dbReference>
<evidence type="ECO:0000313" key="3">
    <source>
        <dbReference type="EMBL" id="KKQ74245.1"/>
    </source>
</evidence>
<dbReference type="Pfam" id="PF01368">
    <property type="entry name" value="DHH"/>
    <property type="match status" value="1"/>
</dbReference>
<comment type="caution">
    <text evidence="3">The sequence shown here is derived from an EMBL/GenBank/DDBJ whole genome shotgun (WGS) entry which is preliminary data.</text>
</comment>
<sequence length="307" mass="33922">MTYSQPAQILEKIKSAQNILVNCHKSPDVDSISSALSMCQALVKMGKKVSVISPDAPLPELSFLPCFENIKVIDYANFDFKQYDLFVVLDSANNEVVTGSKTNMLPNMPTLVIDHHRQNTNFGEINLVDPERSATAELLYLLFQDWGITVDKDLSTTLLTGILGDTGAFEFHNTTPRTLQVAADLMLKGANKDELLVKIFRSRSIDLLKFWGYALDKMQLDPSGKFTWIAVPYSVFENLGKPQKASSVTSNLFSRMVDGTKFGIVMVEESPNFLKVSLRSREDFDVSKIATSLGGGGHEEASAVVIV</sequence>
<dbReference type="PANTHER" id="PTHR47618:SF1">
    <property type="entry name" value="BIFUNCTIONAL OLIGORIBONUCLEASE AND PAP PHOSPHATASE NRNA"/>
    <property type="match status" value="1"/>
</dbReference>
<accession>A0A0G0KFJ5</accession>
<dbReference type="Gene3D" id="3.10.310.30">
    <property type="match status" value="1"/>
</dbReference>
<dbReference type="InterPro" id="IPR051319">
    <property type="entry name" value="Oligoribo/pAp-PDE_c-di-AMP_PDE"/>
</dbReference>
<name>A0A0G0KFJ5_9BACT</name>
<dbReference type="Proteomes" id="UP000034181">
    <property type="component" value="Unassembled WGS sequence"/>
</dbReference>
<dbReference type="EMBL" id="LBUZ01000037">
    <property type="protein sequence ID" value="KKQ74245.1"/>
    <property type="molecule type" value="Genomic_DNA"/>
</dbReference>
<proteinExistence type="predicted"/>
<gene>
    <name evidence="3" type="ORF">US96_C0037G0010</name>
</gene>
<protein>
    <submittedName>
        <fullName evidence="3">Phosphoesterase RecJ domain protein</fullName>
    </submittedName>
</protein>
<feature type="non-terminal residue" evidence="3">
    <location>
        <position position="307"/>
    </location>
</feature>
<dbReference type="SUPFAM" id="SSF64182">
    <property type="entry name" value="DHH phosphoesterases"/>
    <property type="match status" value="1"/>
</dbReference>
<evidence type="ECO:0000313" key="4">
    <source>
        <dbReference type="Proteomes" id="UP000034181"/>
    </source>
</evidence>
<dbReference type="InterPro" id="IPR038763">
    <property type="entry name" value="DHH_sf"/>
</dbReference>
<dbReference type="InterPro" id="IPR003156">
    <property type="entry name" value="DHHA1_dom"/>
</dbReference>
<organism evidence="3 4">
    <name type="scientific">Candidatus Woesebacteria bacterium GW2011_GWB1_38_5b</name>
    <dbReference type="NCBI Taxonomy" id="1618569"/>
    <lineage>
        <taxon>Bacteria</taxon>
        <taxon>Candidatus Woeseibacteriota</taxon>
    </lineage>
</organism>
<feature type="domain" description="DDH" evidence="1">
    <location>
        <begin position="18"/>
        <end position="162"/>
    </location>
</feature>
<feature type="domain" description="DHHA1" evidence="2">
    <location>
        <begin position="262"/>
        <end position="305"/>
    </location>
</feature>
<dbReference type="PANTHER" id="PTHR47618">
    <property type="entry name" value="BIFUNCTIONAL OLIGORIBONUCLEASE AND PAP PHOSPHATASE NRNA"/>
    <property type="match status" value="1"/>
</dbReference>
<dbReference type="Pfam" id="PF02272">
    <property type="entry name" value="DHHA1"/>
    <property type="match status" value="1"/>
</dbReference>
<dbReference type="GO" id="GO:0003676">
    <property type="term" value="F:nucleic acid binding"/>
    <property type="evidence" value="ECO:0007669"/>
    <property type="project" value="InterPro"/>
</dbReference>
<evidence type="ECO:0000259" key="1">
    <source>
        <dbReference type="Pfam" id="PF01368"/>
    </source>
</evidence>
<evidence type="ECO:0000259" key="2">
    <source>
        <dbReference type="Pfam" id="PF02272"/>
    </source>
</evidence>
<dbReference type="AlphaFoldDB" id="A0A0G0KFJ5"/>
<dbReference type="InterPro" id="IPR001667">
    <property type="entry name" value="DDH_dom"/>
</dbReference>
<reference evidence="3 4" key="1">
    <citation type="journal article" date="2015" name="Nature">
        <title>rRNA introns, odd ribosomes, and small enigmatic genomes across a large radiation of phyla.</title>
        <authorList>
            <person name="Brown C.T."/>
            <person name="Hug L.A."/>
            <person name="Thomas B.C."/>
            <person name="Sharon I."/>
            <person name="Castelle C.J."/>
            <person name="Singh A."/>
            <person name="Wilkins M.J."/>
            <person name="Williams K.H."/>
            <person name="Banfield J.F."/>
        </authorList>
    </citation>
    <scope>NUCLEOTIDE SEQUENCE [LARGE SCALE GENOMIC DNA]</scope>
</reference>